<organism evidence="3 4">
    <name type="scientific">Tectimicrobiota bacterium</name>
    <dbReference type="NCBI Taxonomy" id="2528274"/>
    <lineage>
        <taxon>Bacteria</taxon>
        <taxon>Pseudomonadati</taxon>
        <taxon>Nitrospinota/Tectimicrobiota group</taxon>
        <taxon>Candidatus Tectimicrobiota</taxon>
    </lineage>
</organism>
<proteinExistence type="predicted"/>
<keyword evidence="2" id="KW-0812">Transmembrane</keyword>
<dbReference type="AlphaFoldDB" id="A0A938B768"/>
<comment type="caution">
    <text evidence="3">The sequence shown here is derived from an EMBL/GenBank/DDBJ whole genome shotgun (WGS) entry which is preliminary data.</text>
</comment>
<feature type="non-terminal residue" evidence="3">
    <location>
        <position position="72"/>
    </location>
</feature>
<sequence length="72" mass="7984">MSEHPQDTVSVQQRSGHPPVRHEGTPVLAPGHTFGSVTDHISAIVLTRQTPRGWYLGFALAFILVMLLFYTI</sequence>
<dbReference type="EMBL" id="VGLS01001201">
    <property type="protein sequence ID" value="MBM3227115.1"/>
    <property type="molecule type" value="Genomic_DNA"/>
</dbReference>
<evidence type="ECO:0008006" key="5">
    <source>
        <dbReference type="Google" id="ProtNLM"/>
    </source>
</evidence>
<protein>
    <recommendedName>
        <fullName evidence="5">Hydrogenase</fullName>
    </recommendedName>
</protein>
<evidence type="ECO:0000256" key="1">
    <source>
        <dbReference type="SAM" id="MobiDB-lite"/>
    </source>
</evidence>
<evidence type="ECO:0000313" key="3">
    <source>
        <dbReference type="EMBL" id="MBM3227115.1"/>
    </source>
</evidence>
<evidence type="ECO:0000313" key="4">
    <source>
        <dbReference type="Proteomes" id="UP000712673"/>
    </source>
</evidence>
<keyword evidence="2" id="KW-0472">Membrane</keyword>
<keyword evidence="2" id="KW-1133">Transmembrane helix</keyword>
<feature type="region of interest" description="Disordered" evidence="1">
    <location>
        <begin position="1"/>
        <end position="25"/>
    </location>
</feature>
<gene>
    <name evidence="3" type="ORF">FJZ47_25390</name>
</gene>
<accession>A0A938B768</accession>
<dbReference type="Proteomes" id="UP000712673">
    <property type="component" value="Unassembled WGS sequence"/>
</dbReference>
<evidence type="ECO:0000256" key="2">
    <source>
        <dbReference type="SAM" id="Phobius"/>
    </source>
</evidence>
<reference evidence="3" key="1">
    <citation type="submission" date="2019-03" db="EMBL/GenBank/DDBJ databases">
        <title>Lake Tanganyika Metagenome-Assembled Genomes (MAGs).</title>
        <authorList>
            <person name="Tran P."/>
        </authorList>
    </citation>
    <scope>NUCLEOTIDE SEQUENCE</scope>
    <source>
        <strain evidence="3">K_DeepCast_65m_m2_066</strain>
    </source>
</reference>
<feature type="transmembrane region" description="Helical" evidence="2">
    <location>
        <begin position="53"/>
        <end position="71"/>
    </location>
</feature>
<name>A0A938B768_UNCTE</name>